<dbReference type="SMART" id="SM00526">
    <property type="entry name" value="H15"/>
    <property type="match status" value="1"/>
</dbReference>
<evidence type="ECO:0000259" key="5">
    <source>
        <dbReference type="PROSITE" id="PS51504"/>
    </source>
</evidence>
<evidence type="ECO:0000256" key="3">
    <source>
        <dbReference type="ARBA" id="ARBA00023242"/>
    </source>
</evidence>
<dbReference type="FunFam" id="1.10.10.10:FF:000637">
    <property type="entry name" value="Histone H1.2"/>
    <property type="match status" value="1"/>
</dbReference>
<dbReference type="Pfam" id="PF00538">
    <property type="entry name" value="Linker_histone"/>
    <property type="match status" value="1"/>
</dbReference>
<dbReference type="InterPro" id="IPR036388">
    <property type="entry name" value="WH-like_DNA-bd_sf"/>
</dbReference>
<feature type="compositionally biased region" description="Low complexity" evidence="4">
    <location>
        <begin position="448"/>
        <end position="469"/>
    </location>
</feature>
<feature type="compositionally biased region" description="Low complexity" evidence="4">
    <location>
        <begin position="215"/>
        <end position="229"/>
    </location>
</feature>
<dbReference type="SMART" id="SM00384">
    <property type="entry name" value="AT_hook"/>
    <property type="match status" value="6"/>
</dbReference>
<gene>
    <name evidence="6" type="primary">HMGA_0</name>
    <name evidence="6" type="ORF">CFP56_010989</name>
</gene>
<evidence type="ECO:0000313" key="7">
    <source>
        <dbReference type="Proteomes" id="UP000237347"/>
    </source>
</evidence>
<dbReference type="GO" id="GO:0003690">
    <property type="term" value="F:double-stranded DNA binding"/>
    <property type="evidence" value="ECO:0007669"/>
    <property type="project" value="TreeGrafter"/>
</dbReference>
<dbReference type="GO" id="GO:0045910">
    <property type="term" value="P:negative regulation of DNA recombination"/>
    <property type="evidence" value="ECO:0007669"/>
    <property type="project" value="TreeGrafter"/>
</dbReference>
<dbReference type="PANTHER" id="PTHR11467:SF29">
    <property type="entry name" value="OS03G0711600 PROTEIN"/>
    <property type="match status" value="1"/>
</dbReference>
<dbReference type="SUPFAM" id="SSF46785">
    <property type="entry name" value="Winged helix' DNA-binding domain"/>
    <property type="match status" value="1"/>
</dbReference>
<dbReference type="Gene3D" id="1.10.10.10">
    <property type="entry name" value="Winged helix-like DNA-binding domain superfamily/Winged helix DNA-binding domain"/>
    <property type="match status" value="1"/>
</dbReference>
<keyword evidence="2" id="KW-0238">DNA-binding</keyword>
<feature type="compositionally biased region" description="Polar residues" evidence="4">
    <location>
        <begin position="203"/>
        <end position="214"/>
    </location>
</feature>
<evidence type="ECO:0000256" key="1">
    <source>
        <dbReference type="ARBA" id="ARBA00004123"/>
    </source>
</evidence>
<feature type="region of interest" description="Disordered" evidence="4">
    <location>
        <begin position="338"/>
        <end position="365"/>
    </location>
</feature>
<dbReference type="InterPro" id="IPR017956">
    <property type="entry name" value="AT_hook_DNA-bd_motif"/>
</dbReference>
<dbReference type="GO" id="GO:0031492">
    <property type="term" value="F:nucleosomal DNA binding"/>
    <property type="evidence" value="ECO:0007669"/>
    <property type="project" value="TreeGrafter"/>
</dbReference>
<accession>A0AAW0KYU9</accession>
<dbReference type="PANTHER" id="PTHR11467">
    <property type="entry name" value="HISTONE H1"/>
    <property type="match status" value="1"/>
</dbReference>
<feature type="compositionally biased region" description="Low complexity" evidence="4">
    <location>
        <begin position="182"/>
        <end position="192"/>
    </location>
</feature>
<comment type="caution">
    <text evidence="6">The sequence shown here is derived from an EMBL/GenBank/DDBJ whole genome shotgun (WGS) entry which is preliminary data.</text>
</comment>
<keyword evidence="3" id="KW-0539">Nucleus</keyword>
<comment type="subcellular location">
    <subcellularLocation>
        <location evidence="1">Nucleus</location>
    </subcellularLocation>
</comment>
<reference evidence="6 7" key="1">
    <citation type="journal article" date="2018" name="Sci. Data">
        <title>The draft genome sequence of cork oak.</title>
        <authorList>
            <person name="Ramos A.M."/>
            <person name="Usie A."/>
            <person name="Barbosa P."/>
            <person name="Barros P.M."/>
            <person name="Capote T."/>
            <person name="Chaves I."/>
            <person name="Simoes F."/>
            <person name="Abreu I."/>
            <person name="Carrasquinho I."/>
            <person name="Faro C."/>
            <person name="Guimaraes J.B."/>
            <person name="Mendonca D."/>
            <person name="Nobrega F."/>
            <person name="Rodrigues L."/>
            <person name="Saibo N.J.M."/>
            <person name="Varela M.C."/>
            <person name="Egas C."/>
            <person name="Matos J."/>
            <person name="Miguel C.M."/>
            <person name="Oliveira M.M."/>
            <person name="Ricardo C.P."/>
            <person name="Goncalves S."/>
        </authorList>
    </citation>
    <scope>NUCLEOTIDE SEQUENCE [LARGE SCALE GENOMIC DNA]</scope>
    <source>
        <strain evidence="7">cv. HL8</strain>
    </source>
</reference>
<proteinExistence type="predicted"/>
<feature type="domain" description="H15" evidence="5">
    <location>
        <begin position="94"/>
        <end position="163"/>
    </location>
</feature>
<protein>
    <submittedName>
        <fullName evidence="6">Hmg-y-related protein a</fullName>
    </submittedName>
</protein>
<dbReference type="GO" id="GO:0006334">
    <property type="term" value="P:nucleosome assembly"/>
    <property type="evidence" value="ECO:0007669"/>
    <property type="project" value="InterPro"/>
</dbReference>
<dbReference type="PRINTS" id="PR00929">
    <property type="entry name" value="ATHOOK"/>
</dbReference>
<feature type="region of interest" description="Disordered" evidence="4">
    <location>
        <begin position="437"/>
        <end position="469"/>
    </location>
</feature>
<evidence type="ECO:0000313" key="6">
    <source>
        <dbReference type="EMBL" id="KAK7844342.1"/>
    </source>
</evidence>
<name>A0AAW0KYU9_QUESU</name>
<feature type="region of interest" description="Disordered" evidence="4">
    <location>
        <begin position="162"/>
        <end position="306"/>
    </location>
</feature>
<organism evidence="6 7">
    <name type="scientific">Quercus suber</name>
    <name type="common">Cork oak</name>
    <dbReference type="NCBI Taxonomy" id="58331"/>
    <lineage>
        <taxon>Eukaryota</taxon>
        <taxon>Viridiplantae</taxon>
        <taxon>Streptophyta</taxon>
        <taxon>Embryophyta</taxon>
        <taxon>Tracheophyta</taxon>
        <taxon>Spermatophyta</taxon>
        <taxon>Magnoliopsida</taxon>
        <taxon>eudicotyledons</taxon>
        <taxon>Gunneridae</taxon>
        <taxon>Pentapetalae</taxon>
        <taxon>rosids</taxon>
        <taxon>fabids</taxon>
        <taxon>Fagales</taxon>
        <taxon>Fagaceae</taxon>
        <taxon>Quercus</taxon>
    </lineage>
</organism>
<feature type="compositionally biased region" description="Basic residues" evidence="4">
    <location>
        <begin position="348"/>
        <end position="365"/>
    </location>
</feature>
<evidence type="ECO:0000256" key="2">
    <source>
        <dbReference type="ARBA" id="ARBA00023125"/>
    </source>
</evidence>
<dbReference type="AlphaFoldDB" id="A0AAW0KYU9"/>
<dbReference type="InterPro" id="IPR005818">
    <property type="entry name" value="Histone_H1/H5_H15"/>
</dbReference>
<dbReference type="GO" id="GO:0000786">
    <property type="term" value="C:nucleosome"/>
    <property type="evidence" value="ECO:0007669"/>
    <property type="project" value="InterPro"/>
</dbReference>
<dbReference type="GO" id="GO:0005730">
    <property type="term" value="C:nucleolus"/>
    <property type="evidence" value="ECO:0007669"/>
    <property type="project" value="TreeGrafter"/>
</dbReference>
<dbReference type="EMBL" id="PKMF04000187">
    <property type="protein sequence ID" value="KAK7844342.1"/>
    <property type="molecule type" value="Genomic_DNA"/>
</dbReference>
<keyword evidence="7" id="KW-1185">Reference proteome</keyword>
<dbReference type="GO" id="GO:0030261">
    <property type="term" value="P:chromosome condensation"/>
    <property type="evidence" value="ECO:0007669"/>
    <property type="project" value="TreeGrafter"/>
</dbReference>
<dbReference type="Proteomes" id="UP000237347">
    <property type="component" value="Unassembled WGS sequence"/>
</dbReference>
<feature type="region of interest" description="Disordered" evidence="4">
    <location>
        <begin position="1"/>
        <end position="20"/>
    </location>
</feature>
<evidence type="ECO:0000256" key="4">
    <source>
        <dbReference type="SAM" id="MobiDB-lite"/>
    </source>
</evidence>
<dbReference type="CDD" id="cd00073">
    <property type="entry name" value="H15"/>
    <property type="match status" value="1"/>
</dbReference>
<dbReference type="InterPro" id="IPR036390">
    <property type="entry name" value="WH_DNA-bd_sf"/>
</dbReference>
<sequence>MEPIPQVPFPHPHPPPPPPSAAYVTAPNMVPVAPTPTSAVVPTMITAEAAAALNHIAHASAPAPAPAPAPPNIPQTLNHNHTAAAAAPHNHNHNHPPYAEMIYAAIAALKERNGSSRRAIAKYIERVYSDLPPTHSALLTHNLKRLKNTGHLVMVKKSYKLPRSDPAAATSTSLPSIPGPPKAQAQAQAQARPRGRPPKPKLDTNNTTAPISHSQPIPQQQQQQPNAQPVLVALGLVDEPNVKRRPGRPRKSGPEGQPGPGPNVKKGRGRPPVPLGMKNMARLAAAAAAASGRPRGRPKKDAAAPGTVHMPAYGFGFGLGGGTAVLQQPIKRRGRPAKVGLPIAGRPQKLKPKPKNRTGRPVGRPKKNAALAMYTASDTQRVAYEDIKRKLEYVQSKVKEAVGVLKPQITNESAISAVAAIQELEGLATMDISGPLLIESQQPPPQLPQQLPQHQQALLPQQLPQPHLPQQLPQAQLPFLHN</sequence>
<dbReference type="PROSITE" id="PS51504">
    <property type="entry name" value="H15"/>
    <property type="match status" value="1"/>
</dbReference>